<keyword evidence="1" id="KW-0175">Coiled coil</keyword>
<dbReference type="EMBL" id="JARQZJ010000048">
    <property type="protein sequence ID" value="KAK9878414.1"/>
    <property type="molecule type" value="Genomic_DNA"/>
</dbReference>
<feature type="coiled-coil region" evidence="1">
    <location>
        <begin position="237"/>
        <end position="271"/>
    </location>
</feature>
<accession>A0AAW1UGK2</accession>
<sequence>MASFAKIDKIEDKTTSNSTSLCTTFKETDNDKKILEILKTEYKRYIRNKIIFECILECVESLESELGDKLDSTINDIIFEQYHSLGSKQLLGIHLNERLWSCHEVEKLKLVLQNKIHERRADLFAEYKNISSTDLGQVLKTFRTVAHTYDVNLPEKYATCIDYKTNLMKEQQLFMQNITSRSNLLEKLLDLRLKKVPLMCSKANRQCKIKIESNYLKSRIVEYKTKIDIFMEFPRAIEAYQELLKDIKQQQEECELSIEHLKEDKQKYENVSGKEYNEILKTYIMFKNSIDKLNKLCAFVR</sequence>
<organism evidence="2 3">
    <name type="scientific">Henosepilachna vigintioctopunctata</name>
    <dbReference type="NCBI Taxonomy" id="420089"/>
    <lineage>
        <taxon>Eukaryota</taxon>
        <taxon>Metazoa</taxon>
        <taxon>Ecdysozoa</taxon>
        <taxon>Arthropoda</taxon>
        <taxon>Hexapoda</taxon>
        <taxon>Insecta</taxon>
        <taxon>Pterygota</taxon>
        <taxon>Neoptera</taxon>
        <taxon>Endopterygota</taxon>
        <taxon>Coleoptera</taxon>
        <taxon>Polyphaga</taxon>
        <taxon>Cucujiformia</taxon>
        <taxon>Coccinelloidea</taxon>
        <taxon>Coccinellidae</taxon>
        <taxon>Epilachninae</taxon>
        <taxon>Epilachnini</taxon>
        <taxon>Henosepilachna</taxon>
    </lineage>
</organism>
<dbReference type="AlphaFoldDB" id="A0AAW1UGK2"/>
<proteinExistence type="predicted"/>
<protein>
    <submittedName>
        <fullName evidence="2">Uncharacterized protein</fullName>
    </submittedName>
</protein>
<evidence type="ECO:0000313" key="3">
    <source>
        <dbReference type="Proteomes" id="UP001431783"/>
    </source>
</evidence>
<reference evidence="2 3" key="1">
    <citation type="submission" date="2023-03" db="EMBL/GenBank/DDBJ databases">
        <title>Genome insight into feeding habits of ladybird beetles.</title>
        <authorList>
            <person name="Li H.-S."/>
            <person name="Huang Y.-H."/>
            <person name="Pang H."/>
        </authorList>
    </citation>
    <scope>NUCLEOTIDE SEQUENCE [LARGE SCALE GENOMIC DNA]</scope>
    <source>
        <strain evidence="2">SYSU_2023b</strain>
        <tissue evidence="2">Whole body</tissue>
    </source>
</reference>
<name>A0AAW1UGK2_9CUCU</name>
<keyword evidence="3" id="KW-1185">Reference proteome</keyword>
<dbReference type="Proteomes" id="UP001431783">
    <property type="component" value="Unassembled WGS sequence"/>
</dbReference>
<evidence type="ECO:0000256" key="1">
    <source>
        <dbReference type="SAM" id="Coils"/>
    </source>
</evidence>
<comment type="caution">
    <text evidence="2">The sequence shown here is derived from an EMBL/GenBank/DDBJ whole genome shotgun (WGS) entry which is preliminary data.</text>
</comment>
<gene>
    <name evidence="2" type="ORF">WA026_022055</name>
</gene>
<evidence type="ECO:0000313" key="2">
    <source>
        <dbReference type="EMBL" id="KAK9878414.1"/>
    </source>
</evidence>